<dbReference type="Proteomes" id="UP000250266">
    <property type="component" value="Unassembled WGS sequence"/>
</dbReference>
<reference evidence="1 2" key="1">
    <citation type="journal article" date="2016" name="Nat. Commun.">
        <title>Ectomycorrhizal ecology is imprinted in the genome of the dominant symbiotic fungus Cenococcum geophilum.</title>
        <authorList>
            <consortium name="DOE Joint Genome Institute"/>
            <person name="Peter M."/>
            <person name="Kohler A."/>
            <person name="Ohm R.A."/>
            <person name="Kuo A."/>
            <person name="Krutzmann J."/>
            <person name="Morin E."/>
            <person name="Arend M."/>
            <person name="Barry K.W."/>
            <person name="Binder M."/>
            <person name="Choi C."/>
            <person name="Clum A."/>
            <person name="Copeland A."/>
            <person name="Grisel N."/>
            <person name="Haridas S."/>
            <person name="Kipfer T."/>
            <person name="LaButti K."/>
            <person name="Lindquist E."/>
            <person name="Lipzen A."/>
            <person name="Maire R."/>
            <person name="Meier B."/>
            <person name="Mihaltcheva S."/>
            <person name="Molinier V."/>
            <person name="Murat C."/>
            <person name="Poggeler S."/>
            <person name="Quandt C.A."/>
            <person name="Sperisen C."/>
            <person name="Tritt A."/>
            <person name="Tisserant E."/>
            <person name="Crous P.W."/>
            <person name="Henrissat B."/>
            <person name="Nehls U."/>
            <person name="Egli S."/>
            <person name="Spatafora J.W."/>
            <person name="Grigoriev I.V."/>
            <person name="Martin F.M."/>
        </authorList>
    </citation>
    <scope>NUCLEOTIDE SEQUENCE [LARGE SCALE GENOMIC DNA]</scope>
    <source>
        <strain evidence="1 2">CBS 459.81</strain>
    </source>
</reference>
<accession>A0A8E2JE10</accession>
<evidence type="ECO:0000313" key="1">
    <source>
        <dbReference type="EMBL" id="OCK78574.1"/>
    </source>
</evidence>
<dbReference type="AlphaFoldDB" id="A0A8E2JE10"/>
<evidence type="ECO:0000313" key="2">
    <source>
        <dbReference type="Proteomes" id="UP000250266"/>
    </source>
</evidence>
<gene>
    <name evidence="1" type="ORF">K432DRAFT_406336</name>
</gene>
<proteinExistence type="predicted"/>
<dbReference type="EMBL" id="KV745051">
    <property type="protein sequence ID" value="OCK78574.1"/>
    <property type="molecule type" value="Genomic_DNA"/>
</dbReference>
<name>A0A8E2JE10_9PEZI</name>
<sequence>MDTRQLENAVSVPRGAVMTNLELSYGANGPLTDGIEIISPILLEPESAELQLRKVWEVILTFCRVSIPPEAATHVHARVANAAFTLEQVKALAVGTVFFSSAIYDLFASTKMFDTWAKSNEEAFPNETLFTMVERLRDAKDIPSIVQLISPFRQIAVNFQPLLDTRGTVGFRRATGVKSAEQCLRVVAFTLRLIYV</sequence>
<organism evidence="1 2">
    <name type="scientific">Lepidopterella palustris CBS 459.81</name>
    <dbReference type="NCBI Taxonomy" id="1314670"/>
    <lineage>
        <taxon>Eukaryota</taxon>
        <taxon>Fungi</taxon>
        <taxon>Dikarya</taxon>
        <taxon>Ascomycota</taxon>
        <taxon>Pezizomycotina</taxon>
        <taxon>Dothideomycetes</taxon>
        <taxon>Pleosporomycetidae</taxon>
        <taxon>Mytilinidiales</taxon>
        <taxon>Argynnaceae</taxon>
        <taxon>Lepidopterella</taxon>
    </lineage>
</organism>
<protein>
    <submittedName>
        <fullName evidence="1">Uncharacterized protein</fullName>
    </submittedName>
</protein>
<keyword evidence="2" id="KW-1185">Reference proteome</keyword>